<keyword evidence="3" id="KW-0813">Transport</keyword>
<comment type="caution">
    <text evidence="10">The sequence shown here is derived from an EMBL/GenBank/DDBJ whole genome shotgun (WGS) entry which is preliminary data.</text>
</comment>
<keyword evidence="6 7" id="KW-0472">Membrane</keyword>
<dbReference type="InterPro" id="IPR058982">
    <property type="entry name" value="Beta-barrel_AprE"/>
</dbReference>
<keyword evidence="4 7" id="KW-0812">Transmembrane</keyword>
<evidence type="ECO:0000256" key="1">
    <source>
        <dbReference type="ARBA" id="ARBA00004167"/>
    </source>
</evidence>
<keyword evidence="5 7" id="KW-1133">Transmembrane helix</keyword>
<dbReference type="Gene3D" id="2.40.50.100">
    <property type="match status" value="1"/>
</dbReference>
<comment type="subcellular location">
    <subcellularLocation>
        <location evidence="1">Membrane</location>
        <topology evidence="1">Single-pass membrane protein</topology>
    </subcellularLocation>
</comment>
<name>A0A2V3V7K3_9SPHN</name>
<evidence type="ECO:0000313" key="11">
    <source>
        <dbReference type="Proteomes" id="UP000248014"/>
    </source>
</evidence>
<dbReference type="Pfam" id="PF26002">
    <property type="entry name" value="Beta-barrel_AprE"/>
    <property type="match status" value="1"/>
</dbReference>
<evidence type="ECO:0000259" key="8">
    <source>
        <dbReference type="Pfam" id="PF00364"/>
    </source>
</evidence>
<evidence type="ECO:0000256" key="5">
    <source>
        <dbReference type="ARBA" id="ARBA00022989"/>
    </source>
</evidence>
<keyword evidence="11" id="KW-1185">Reference proteome</keyword>
<evidence type="ECO:0000256" key="3">
    <source>
        <dbReference type="ARBA" id="ARBA00022448"/>
    </source>
</evidence>
<dbReference type="EMBL" id="QJJM01000004">
    <property type="protein sequence ID" value="PXW77657.1"/>
    <property type="molecule type" value="Genomic_DNA"/>
</dbReference>
<dbReference type="PANTHER" id="PTHR30386:SF28">
    <property type="entry name" value="EXPORTED PROTEIN"/>
    <property type="match status" value="1"/>
</dbReference>
<dbReference type="AlphaFoldDB" id="A0A2V3V7K3"/>
<dbReference type="SUPFAM" id="SSF51230">
    <property type="entry name" value="Single hybrid motif"/>
    <property type="match status" value="1"/>
</dbReference>
<gene>
    <name evidence="10" type="ORF">C7451_104152</name>
</gene>
<dbReference type="Pfam" id="PF00364">
    <property type="entry name" value="Biotin_lipoyl"/>
    <property type="match status" value="1"/>
</dbReference>
<feature type="transmembrane region" description="Helical" evidence="7">
    <location>
        <begin position="28"/>
        <end position="48"/>
    </location>
</feature>
<dbReference type="Proteomes" id="UP000248014">
    <property type="component" value="Unassembled WGS sequence"/>
</dbReference>
<organism evidence="10 11">
    <name type="scientific">Blastomonas natatoria</name>
    <dbReference type="NCBI Taxonomy" id="34015"/>
    <lineage>
        <taxon>Bacteria</taxon>
        <taxon>Pseudomonadati</taxon>
        <taxon>Pseudomonadota</taxon>
        <taxon>Alphaproteobacteria</taxon>
        <taxon>Sphingomonadales</taxon>
        <taxon>Sphingomonadaceae</taxon>
        <taxon>Blastomonas</taxon>
    </lineage>
</organism>
<dbReference type="InterPro" id="IPR011053">
    <property type="entry name" value="Single_hybrid_motif"/>
</dbReference>
<dbReference type="RefSeq" id="WP_110298143.1">
    <property type="nucleotide sequence ID" value="NZ_QJJM01000004.1"/>
</dbReference>
<dbReference type="OrthoDB" id="9810980at2"/>
<dbReference type="CDD" id="cd06850">
    <property type="entry name" value="biotinyl_domain"/>
    <property type="match status" value="1"/>
</dbReference>
<dbReference type="Gene3D" id="2.40.30.170">
    <property type="match status" value="1"/>
</dbReference>
<protein>
    <submittedName>
        <fullName evidence="10">Membrane fusion protein</fullName>
    </submittedName>
</protein>
<dbReference type="InterPro" id="IPR000089">
    <property type="entry name" value="Biotin_lipoyl"/>
</dbReference>
<dbReference type="GO" id="GO:0016020">
    <property type="term" value="C:membrane"/>
    <property type="evidence" value="ECO:0007669"/>
    <property type="project" value="UniProtKB-SubCell"/>
</dbReference>
<reference evidence="10 11" key="1">
    <citation type="submission" date="2018-05" db="EMBL/GenBank/DDBJ databases">
        <title>Genomic Encyclopedia of Type Strains, Phase IV (KMG-IV): sequencing the most valuable type-strain genomes for metagenomic binning, comparative biology and taxonomic classification.</title>
        <authorList>
            <person name="Goeker M."/>
        </authorList>
    </citation>
    <scope>NUCLEOTIDE SEQUENCE [LARGE SCALE GENOMIC DNA]</scope>
    <source>
        <strain evidence="10 11">DSM 3183</strain>
    </source>
</reference>
<dbReference type="PRINTS" id="PR01490">
    <property type="entry name" value="RTXTOXIND"/>
</dbReference>
<dbReference type="InterPro" id="IPR006144">
    <property type="entry name" value="Secretion_HlyD_CS"/>
</dbReference>
<comment type="similarity">
    <text evidence="2">Belongs to the membrane fusion protein (MFP) (TC 8.A.1) family.</text>
</comment>
<dbReference type="PANTHER" id="PTHR30386">
    <property type="entry name" value="MEMBRANE FUSION SUBUNIT OF EMRAB-TOLC MULTIDRUG EFFLUX PUMP"/>
    <property type="match status" value="1"/>
</dbReference>
<evidence type="ECO:0000256" key="7">
    <source>
        <dbReference type="SAM" id="Phobius"/>
    </source>
</evidence>
<evidence type="ECO:0000256" key="4">
    <source>
        <dbReference type="ARBA" id="ARBA00022692"/>
    </source>
</evidence>
<evidence type="ECO:0000313" key="10">
    <source>
        <dbReference type="EMBL" id="PXW77657.1"/>
    </source>
</evidence>
<evidence type="ECO:0000256" key="2">
    <source>
        <dbReference type="ARBA" id="ARBA00009477"/>
    </source>
</evidence>
<feature type="domain" description="Lipoyl-binding" evidence="8">
    <location>
        <begin position="59"/>
        <end position="99"/>
    </location>
</feature>
<dbReference type="PROSITE" id="PS00543">
    <property type="entry name" value="HLYD_FAMILY"/>
    <property type="match status" value="1"/>
</dbReference>
<evidence type="ECO:0000256" key="6">
    <source>
        <dbReference type="ARBA" id="ARBA00023136"/>
    </source>
</evidence>
<dbReference type="InterPro" id="IPR050739">
    <property type="entry name" value="MFP"/>
</dbReference>
<sequence length="415" mass="44918">MVAALFRKEVIDARAARLHGHVVIRSTLSSWIMTGGIALVAGMAVFWATTASYARTERVVGIVSAMKPVAKIVAPRPGTVIRLLVREGDVVAAGAPLLTVRTELQNENGATTATASLAAIDAQARLTQQRLALEGQRVGTERTRLLAVISGARRQRENILAQAELQEALAQSTRESFEQLKQVVADGFVTRTEFERRKQLWLQAEQGSRSLMQQAESASASIAAAEAELARLPIESASNAAELRSAIEQLAQGRSQQSAEQGYTISAPVPGRVTTVQTATGRLADARVPLMTIVPLDSAMEVHLFAPSRSIGFLTPGQSVRLLYDAFPYQRFGSFGGRITTLGRSIIAPSEIDAAIKLEESVYRIKVRPDRQAVRAHGLDAPLQPGMTLNANVVLERRSFIDWLLAPLRAVESRS</sequence>
<proteinExistence type="inferred from homology"/>
<evidence type="ECO:0000259" key="9">
    <source>
        <dbReference type="Pfam" id="PF26002"/>
    </source>
</evidence>
<accession>A0A2V3V7K3</accession>
<dbReference type="GO" id="GO:0009306">
    <property type="term" value="P:protein secretion"/>
    <property type="evidence" value="ECO:0007669"/>
    <property type="project" value="InterPro"/>
</dbReference>
<feature type="domain" description="AprE-like beta-barrel" evidence="9">
    <location>
        <begin position="307"/>
        <end position="394"/>
    </location>
</feature>